<dbReference type="AlphaFoldDB" id="A0A5E7ZLZ9"/>
<dbReference type="EMBL" id="CABVLI010000042">
    <property type="protein sequence ID" value="VVT20159.1"/>
    <property type="molecule type" value="Genomic_DNA"/>
</dbReference>
<proteinExistence type="predicted"/>
<dbReference type="Proteomes" id="UP000326857">
    <property type="component" value="Unassembled WGS sequence"/>
</dbReference>
<accession>A0A5E7ZLZ9</accession>
<evidence type="ECO:0000313" key="2">
    <source>
        <dbReference type="Proteomes" id="UP000326857"/>
    </source>
</evidence>
<organism evidence="1 2">
    <name type="scientific">Sphingomonas aurantiaca</name>
    <dbReference type="NCBI Taxonomy" id="185949"/>
    <lineage>
        <taxon>Bacteria</taxon>
        <taxon>Pseudomonadati</taxon>
        <taxon>Pseudomonadota</taxon>
        <taxon>Alphaproteobacteria</taxon>
        <taxon>Sphingomonadales</taxon>
        <taxon>Sphingomonadaceae</taxon>
        <taxon>Sphingomonas</taxon>
    </lineage>
</organism>
<reference evidence="1 2" key="1">
    <citation type="submission" date="2019-09" db="EMBL/GenBank/DDBJ databases">
        <authorList>
            <person name="Dittami M. S."/>
        </authorList>
    </citation>
    <scope>NUCLEOTIDE SEQUENCE [LARGE SCALE GENOMIC DNA]</scope>
    <source>
        <strain evidence="1">SPHINGO391</strain>
    </source>
</reference>
<sequence length="90" mass="9635">MTVSRKDKAVIIGTVDNSTTAEIEFPFFTGPAGIRELNDGRLQVAFFAQRPAAARGEGQIGEQRYVVDGAAASSSVKGMVVMYVRPVTLD</sequence>
<name>A0A5E7ZLZ9_9SPHN</name>
<protein>
    <submittedName>
        <fullName evidence="1">Uncharacterized protein</fullName>
    </submittedName>
</protein>
<evidence type="ECO:0000313" key="1">
    <source>
        <dbReference type="EMBL" id="VVT20159.1"/>
    </source>
</evidence>
<gene>
    <name evidence="1" type="ORF">SPHINGO391_470034</name>
</gene>